<dbReference type="EMBL" id="JAEMGP010000017">
    <property type="protein sequence ID" value="KAG5198883.1"/>
    <property type="molecule type" value="Genomic_DNA"/>
</dbReference>
<protein>
    <submittedName>
        <fullName evidence="2">Uncharacterized protein</fullName>
    </submittedName>
</protein>
<evidence type="ECO:0000313" key="2">
    <source>
        <dbReference type="EMBL" id="KAG5198883.1"/>
    </source>
</evidence>
<feature type="region of interest" description="Disordered" evidence="1">
    <location>
        <begin position="1"/>
        <end position="107"/>
    </location>
</feature>
<evidence type="ECO:0000256" key="1">
    <source>
        <dbReference type="SAM" id="MobiDB-lite"/>
    </source>
</evidence>
<dbReference type="Proteomes" id="UP000664991">
    <property type="component" value="Chromosome 17"/>
</dbReference>
<name>A0A835ZR32_SHEEP</name>
<reference evidence="2 3" key="1">
    <citation type="submission" date="2020-12" db="EMBL/GenBank/DDBJ databases">
        <title>De novo assembly of Tibetan sheep genome.</title>
        <authorList>
            <person name="Li X."/>
        </authorList>
    </citation>
    <scope>NUCLEOTIDE SEQUENCE [LARGE SCALE GENOMIC DNA]</scope>
    <source>
        <tissue evidence="2">Heart</tissue>
    </source>
</reference>
<sequence length="107" mass="11289">ALRAREEPKPRRAARAAPTQVLGGDREQEAWSLTGRDLQRGPGQLSGPDVAQWPGGSPPACGPSSAGFQCTSRCLRRPCCSSSRQSRPPPPPSGPTGTVYKAWPEPG</sequence>
<proteinExistence type="predicted"/>
<feature type="compositionally biased region" description="Basic and acidic residues" evidence="1">
    <location>
        <begin position="1"/>
        <end position="10"/>
    </location>
</feature>
<comment type="caution">
    <text evidence="2">The sequence shown here is derived from an EMBL/GenBank/DDBJ whole genome shotgun (WGS) entry which is preliminary data.</text>
</comment>
<gene>
    <name evidence="2" type="ORF">JEQ12_007479</name>
</gene>
<organism evidence="2 3">
    <name type="scientific">Ovis aries</name>
    <name type="common">Sheep</name>
    <dbReference type="NCBI Taxonomy" id="9940"/>
    <lineage>
        <taxon>Eukaryota</taxon>
        <taxon>Metazoa</taxon>
        <taxon>Chordata</taxon>
        <taxon>Craniata</taxon>
        <taxon>Vertebrata</taxon>
        <taxon>Euteleostomi</taxon>
        <taxon>Mammalia</taxon>
        <taxon>Eutheria</taxon>
        <taxon>Laurasiatheria</taxon>
        <taxon>Artiodactyla</taxon>
        <taxon>Ruminantia</taxon>
        <taxon>Pecora</taxon>
        <taxon>Bovidae</taxon>
        <taxon>Caprinae</taxon>
        <taxon>Ovis</taxon>
    </lineage>
</organism>
<feature type="non-terminal residue" evidence="2">
    <location>
        <position position="1"/>
    </location>
</feature>
<evidence type="ECO:0000313" key="3">
    <source>
        <dbReference type="Proteomes" id="UP000664991"/>
    </source>
</evidence>
<accession>A0A835ZR32</accession>
<dbReference type="AlphaFoldDB" id="A0A835ZR32"/>